<evidence type="ECO:0000313" key="2">
    <source>
        <dbReference type="EMBL" id="MBF2707110.1"/>
    </source>
</evidence>
<feature type="chain" id="PRO_5038116834" evidence="1">
    <location>
        <begin position="22"/>
        <end position="277"/>
    </location>
</feature>
<evidence type="ECO:0000313" key="3">
    <source>
        <dbReference type="Proteomes" id="UP000646211"/>
    </source>
</evidence>
<proteinExistence type="predicted"/>
<protein>
    <submittedName>
        <fullName evidence="2">Uncharacterized protein</fullName>
    </submittedName>
</protein>
<keyword evidence="3" id="KW-1185">Reference proteome</keyword>
<dbReference type="Proteomes" id="UP000646211">
    <property type="component" value="Unassembled WGS sequence"/>
</dbReference>
<evidence type="ECO:0000256" key="1">
    <source>
        <dbReference type="SAM" id="SignalP"/>
    </source>
</evidence>
<keyword evidence="1" id="KW-0732">Signal</keyword>
<dbReference type="AlphaFoldDB" id="A0A930UB54"/>
<gene>
    <name evidence="2" type="ORF">IR213_00655</name>
</gene>
<dbReference type="RefSeq" id="WP_194310380.1">
    <property type="nucleotide sequence ID" value="NZ_JADHEC010000001.1"/>
</dbReference>
<sequence length="277" mass="31094">MKLINIILFVVTLLSSNINFAQNNNLNFLNGMKYAFYSGPAELEYIANNAINKLGLIALPKDSNQWPEEAKTNPCLNSQWRTIINSAFGSGAKCNLQILDCLNVVLYDETNTASGFGASFDKNVNVASNRAFDNFKNFKYSYNKSITKTIAYPVVENISIDENELKSYFDSKKSDPIEGIYKTYKSDSNYKLGIIKVADKLKAIVIESNLPQWRKGDVKILFESTAVEGVFSVKYYMADKTSIETFANLEGGLITVELKNQTGENEDIKLLKLYPKN</sequence>
<feature type="signal peptide" evidence="1">
    <location>
        <begin position="1"/>
        <end position="21"/>
    </location>
</feature>
<reference evidence="2" key="1">
    <citation type="submission" date="2020-11" db="EMBL/GenBank/DDBJ databases">
        <title>Genome of Flavobacterium soyangense.</title>
        <authorList>
            <person name="Liu Q."/>
            <person name="Xin Y.-H."/>
        </authorList>
    </citation>
    <scope>NUCLEOTIDE SEQUENCE</scope>
    <source>
        <strain evidence="2">CGMCC 1.13493</strain>
    </source>
</reference>
<accession>A0A930UB54</accession>
<name>A0A930UB54_9FLAO</name>
<comment type="caution">
    <text evidence="2">The sequence shown here is derived from an EMBL/GenBank/DDBJ whole genome shotgun (WGS) entry which is preliminary data.</text>
</comment>
<dbReference type="EMBL" id="JADHEC010000001">
    <property type="protein sequence ID" value="MBF2707110.1"/>
    <property type="molecule type" value="Genomic_DNA"/>
</dbReference>
<organism evidence="2 3">
    <name type="scientific">Flavobacterium soyangense</name>
    <dbReference type="NCBI Taxonomy" id="2023265"/>
    <lineage>
        <taxon>Bacteria</taxon>
        <taxon>Pseudomonadati</taxon>
        <taxon>Bacteroidota</taxon>
        <taxon>Flavobacteriia</taxon>
        <taxon>Flavobacteriales</taxon>
        <taxon>Flavobacteriaceae</taxon>
        <taxon>Flavobacterium</taxon>
    </lineage>
</organism>